<keyword evidence="1" id="KW-0408">Iron</keyword>
<dbReference type="PANTHER" id="PTHR42958">
    <property type="entry name" value="HYDROGENASE-2 LARGE CHAIN"/>
    <property type="match status" value="1"/>
</dbReference>
<sequence>MKLHPFEGETNPIDPEEAKERGKYTFTKTARYILNGKIVAPEVGALAMLVNSDDKLALSLVENFGPTTLVRVISRLVRFLKLNEILLNEIDRFEFGKPAFKKYNERKDGYGYGLVEAARGALGHWVVIKGGIIRNYQIVTPTQINMGPEDPYGNLSATQKAIIGTEVEDLNNPVEISHIIRSYDACLVCTVH</sequence>
<keyword evidence="1" id="KW-0479">Metal-binding</keyword>
<dbReference type="EMBL" id="AP025226">
    <property type="protein sequence ID" value="BDB98796.1"/>
    <property type="molecule type" value="Genomic_DNA"/>
</dbReference>
<comment type="cofactor">
    <cofactor evidence="1">
        <name>Fe cation</name>
        <dbReference type="ChEBI" id="CHEBI:24875"/>
    </cofactor>
</comment>
<name>A0AAQ4CSL5_9CREN</name>
<dbReference type="PANTHER" id="PTHR42958:SF4">
    <property type="entry name" value="HYDROGENASE EXPRESSION_FORMATION PROTEIN HUPK"/>
    <property type="match status" value="1"/>
</dbReference>
<keyword evidence="1" id="KW-0533">Nickel</keyword>
<comment type="cofactor">
    <cofactor evidence="1">
        <name>Ni(2+)</name>
        <dbReference type="ChEBI" id="CHEBI:49786"/>
    </cofactor>
</comment>
<feature type="binding site" evidence="1">
    <location>
        <position position="186"/>
    </location>
    <ligand>
        <name>Ni(2+)</name>
        <dbReference type="ChEBI" id="CHEBI:49786"/>
    </ligand>
</feature>
<accession>A0AAQ4CSL5</accession>
<proteinExistence type="predicted"/>
<dbReference type="InterPro" id="IPR029014">
    <property type="entry name" value="NiFe-Hase_large"/>
</dbReference>
<dbReference type="AlphaFoldDB" id="A0AAQ4CSL5"/>
<dbReference type="Proteomes" id="UP001319921">
    <property type="component" value="Chromosome"/>
</dbReference>
<feature type="binding site" evidence="1">
    <location>
        <position position="192"/>
    </location>
    <ligand>
        <name>Mg(2+)</name>
        <dbReference type="ChEBI" id="CHEBI:18420"/>
    </ligand>
</feature>
<evidence type="ECO:0000256" key="1">
    <source>
        <dbReference type="PIRSR" id="PIRSR601501-1"/>
    </source>
</evidence>
<dbReference type="InterPro" id="IPR050867">
    <property type="entry name" value="NiFe/NiFeSe_hydrgnase_LSU"/>
</dbReference>
<evidence type="ECO:0000313" key="2">
    <source>
        <dbReference type="EMBL" id="BDB98796.1"/>
    </source>
</evidence>
<dbReference type="GO" id="GO:0016151">
    <property type="term" value="F:nickel cation binding"/>
    <property type="evidence" value="ECO:0007669"/>
    <property type="project" value="InterPro"/>
</dbReference>
<keyword evidence="3" id="KW-1185">Reference proteome</keyword>
<dbReference type="Pfam" id="PF00374">
    <property type="entry name" value="NiFeSe_Hases"/>
    <property type="match status" value="1"/>
</dbReference>
<feature type="binding site" evidence="1">
    <location>
        <position position="138"/>
    </location>
    <ligand>
        <name>Mg(2+)</name>
        <dbReference type="ChEBI" id="CHEBI:18420"/>
    </ligand>
</feature>
<gene>
    <name evidence="2" type="ORF">SACC_18130</name>
</gene>
<protein>
    <submittedName>
        <fullName evidence="2">Uncharacterized protein</fullName>
    </submittedName>
</protein>
<evidence type="ECO:0000313" key="3">
    <source>
        <dbReference type="Proteomes" id="UP001319921"/>
    </source>
</evidence>
<keyword evidence="1" id="KW-0460">Magnesium</keyword>
<dbReference type="GeneID" id="68866542"/>
<dbReference type="KEGG" id="scas:SACC_18130"/>
<feature type="binding site" evidence="1">
    <location>
        <position position="189"/>
    </location>
    <ligand>
        <name>Fe cation</name>
        <dbReference type="ChEBI" id="CHEBI:24875"/>
    </ligand>
</feature>
<reference evidence="2 3" key="1">
    <citation type="journal article" date="2022" name="Microbiol. Resour. Announc.">
        <title>Complete Genome Sequence of the Hyperthermophilic and Acidophilic Archaeon Saccharolobus caldissimus Strain HS-3T.</title>
        <authorList>
            <person name="Sakai H.D."/>
            <person name="Kurosawa N."/>
        </authorList>
    </citation>
    <scope>NUCLEOTIDE SEQUENCE [LARGE SCALE GENOMIC DNA]</scope>
    <source>
        <strain evidence="2 3">JCM32116</strain>
    </source>
</reference>
<organism evidence="2 3">
    <name type="scientific">Saccharolobus caldissimus</name>
    <dbReference type="NCBI Taxonomy" id="1702097"/>
    <lineage>
        <taxon>Archaea</taxon>
        <taxon>Thermoproteota</taxon>
        <taxon>Thermoprotei</taxon>
        <taxon>Sulfolobales</taxon>
        <taxon>Sulfolobaceae</taxon>
        <taxon>Saccharolobus</taxon>
    </lineage>
</organism>
<dbReference type="SUPFAM" id="SSF56762">
    <property type="entry name" value="HydB/Nqo4-like"/>
    <property type="match status" value="1"/>
</dbReference>
<dbReference type="RefSeq" id="WP_229569165.1">
    <property type="nucleotide sequence ID" value="NZ_AP025226.1"/>
</dbReference>
<dbReference type="Gene3D" id="1.10.645.10">
    <property type="entry name" value="Cytochrome-c3 Hydrogenase, chain B"/>
    <property type="match status" value="1"/>
</dbReference>
<dbReference type="InterPro" id="IPR001501">
    <property type="entry name" value="Ni-dep_hyd_lsu"/>
</dbReference>